<proteinExistence type="predicted"/>
<sequence length="215" mass="23216">MPPSKPGAPVVKPRPRLYRVGATVGYAWTNLVFAGKYDVAIDRRAAVATFERRLGSAWTLQLGAGGILWGSLREGSRRYDFGPGWSASVATSYRLLDGRDRFPFLIFGASLAVAGAQTREARPDAPMVPYYAGDLRLSAVAGKTFYDVLSPYALARVFGGPIFWQVDGVDRQGTDRYKFQLGLGLVASLPIGLDVFAEIVPLGERSVTSGAGFSF</sequence>
<evidence type="ECO:0008006" key="3">
    <source>
        <dbReference type="Google" id="ProtNLM"/>
    </source>
</evidence>
<evidence type="ECO:0000313" key="2">
    <source>
        <dbReference type="Proteomes" id="UP001160301"/>
    </source>
</evidence>
<reference evidence="1 2" key="1">
    <citation type="submission" date="2023-04" db="EMBL/GenBank/DDBJ databases">
        <title>The genome sequence of Polyangium sorediatum DSM14670.</title>
        <authorList>
            <person name="Zhang X."/>
        </authorList>
    </citation>
    <scope>NUCLEOTIDE SEQUENCE [LARGE SCALE GENOMIC DNA]</scope>
    <source>
        <strain evidence="1 2">DSM 14670</strain>
    </source>
</reference>
<dbReference type="Proteomes" id="UP001160301">
    <property type="component" value="Unassembled WGS sequence"/>
</dbReference>
<keyword evidence="2" id="KW-1185">Reference proteome</keyword>
<accession>A0ABT6NVG9</accession>
<protein>
    <recommendedName>
        <fullName evidence="3">Outer membrane protein beta-barrel domain-containing protein</fullName>
    </recommendedName>
</protein>
<dbReference type="EMBL" id="JARZHI010000020">
    <property type="protein sequence ID" value="MDI1432289.1"/>
    <property type="molecule type" value="Genomic_DNA"/>
</dbReference>
<name>A0ABT6NVG9_9BACT</name>
<comment type="caution">
    <text evidence="1">The sequence shown here is derived from an EMBL/GenBank/DDBJ whole genome shotgun (WGS) entry which is preliminary data.</text>
</comment>
<dbReference type="RefSeq" id="WP_136968224.1">
    <property type="nucleotide sequence ID" value="NZ_JARZHI010000020.1"/>
</dbReference>
<evidence type="ECO:0000313" key="1">
    <source>
        <dbReference type="EMBL" id="MDI1432289.1"/>
    </source>
</evidence>
<organism evidence="1 2">
    <name type="scientific">Polyangium sorediatum</name>
    <dbReference type="NCBI Taxonomy" id="889274"/>
    <lineage>
        <taxon>Bacteria</taxon>
        <taxon>Pseudomonadati</taxon>
        <taxon>Myxococcota</taxon>
        <taxon>Polyangia</taxon>
        <taxon>Polyangiales</taxon>
        <taxon>Polyangiaceae</taxon>
        <taxon>Polyangium</taxon>
    </lineage>
</organism>
<gene>
    <name evidence="1" type="ORF">QHF89_22525</name>
</gene>